<evidence type="ECO:0000313" key="2">
    <source>
        <dbReference type="Proteomes" id="UP000070444"/>
    </source>
</evidence>
<dbReference type="Proteomes" id="UP000070444">
    <property type="component" value="Unassembled WGS sequence"/>
</dbReference>
<dbReference type="EMBL" id="KQ964807">
    <property type="protein sequence ID" value="KXN65849.1"/>
    <property type="molecule type" value="Genomic_DNA"/>
</dbReference>
<reference evidence="1 2" key="1">
    <citation type="journal article" date="2015" name="Genome Biol. Evol.">
        <title>Phylogenomic analyses indicate that early fungi evolved digesting cell walls of algal ancestors of land plants.</title>
        <authorList>
            <person name="Chang Y."/>
            <person name="Wang S."/>
            <person name="Sekimoto S."/>
            <person name="Aerts A.L."/>
            <person name="Choi C."/>
            <person name="Clum A."/>
            <person name="LaButti K.M."/>
            <person name="Lindquist E.A."/>
            <person name="Yee Ngan C."/>
            <person name="Ohm R.A."/>
            <person name="Salamov A.A."/>
            <person name="Grigoriev I.V."/>
            <person name="Spatafora J.W."/>
            <person name="Berbee M.L."/>
        </authorList>
    </citation>
    <scope>NUCLEOTIDE SEQUENCE [LARGE SCALE GENOMIC DNA]</scope>
    <source>
        <strain evidence="1 2">NRRL 28638</strain>
    </source>
</reference>
<proteinExistence type="predicted"/>
<keyword evidence="2" id="KW-1185">Reference proteome</keyword>
<evidence type="ECO:0008006" key="3">
    <source>
        <dbReference type="Google" id="ProtNLM"/>
    </source>
</evidence>
<evidence type="ECO:0000313" key="1">
    <source>
        <dbReference type="EMBL" id="KXN65849.1"/>
    </source>
</evidence>
<accession>A0A137NT11</accession>
<protein>
    <recommendedName>
        <fullName evidence="3">Transcription factor domain-containing protein</fullName>
    </recommendedName>
</protein>
<dbReference type="AlphaFoldDB" id="A0A137NT11"/>
<name>A0A137NT11_CONC2</name>
<gene>
    <name evidence="1" type="ORF">CONCODRAFT_80670</name>
</gene>
<sequence>MASSIGYSNNITHCKFFLTQAVRIAYSLGLHRQIPKNRTRATKSCNDGLRANVWNILICYDITEVYYRNSEYSPTCVSSGIISNNGYIPLNLSYLHKFELPREKVPNESMFWYQKRSPSSSPNTNSPQDDHYNSTIDEVQPKCLYLFRYIIEKFVLPISYHIRKISTPNSNNDYLNPEALGNQIKLVNLSLDSAYVFGLKHYSGLSYNYQGDQLAPTIITPFVWGFVLMLKSFSIIVNSLRPHCNLNASSPLPPNQLKNLLLSSKQLAHITSLYPPNFVSFRYIYIIRAATILFQEYPYLPLSAQPELRNSLKIIYEQIYLSSNNYAPFKDLLPKLKNLGLKLGFDISAEIE</sequence>
<organism evidence="1 2">
    <name type="scientific">Conidiobolus coronatus (strain ATCC 28846 / CBS 209.66 / NRRL 28638)</name>
    <name type="common">Delacroixia coronata</name>
    <dbReference type="NCBI Taxonomy" id="796925"/>
    <lineage>
        <taxon>Eukaryota</taxon>
        <taxon>Fungi</taxon>
        <taxon>Fungi incertae sedis</taxon>
        <taxon>Zoopagomycota</taxon>
        <taxon>Entomophthoromycotina</taxon>
        <taxon>Entomophthoromycetes</taxon>
        <taxon>Entomophthorales</taxon>
        <taxon>Ancylistaceae</taxon>
        <taxon>Conidiobolus</taxon>
    </lineage>
</organism>